<reference evidence="4" key="1">
    <citation type="journal article" date="2011" name="Genetics">
        <title>Massive changes in genome architecture accompany the transition to self-fertility in the filamentous fungus Neurospora tetrasperma.</title>
        <authorList>
            <person name="Ellison C.E."/>
            <person name="Stajich J.E."/>
            <person name="Jacobson D.J."/>
            <person name="Natvig D.O."/>
            <person name="Lapidus A."/>
            <person name="Foster B."/>
            <person name="Aerts A."/>
            <person name="Riley R."/>
            <person name="Lindquist E.A."/>
            <person name="Grigoriev I.V."/>
            <person name="Taylor J.W."/>
        </authorList>
    </citation>
    <scope>NUCLEOTIDE SEQUENCE [LARGE SCALE GENOMIC DNA]</scope>
    <source>
        <strain evidence="4">FGSC 2508 / P0657</strain>
    </source>
</reference>
<dbReference type="Pfam" id="PF21762">
    <property type="entry name" value="DEDDh_C"/>
    <property type="match status" value="1"/>
</dbReference>
<organism evidence="3 4">
    <name type="scientific">Neurospora tetrasperma (strain FGSC 2508 / ATCC MYA-4615 / P0657)</name>
    <dbReference type="NCBI Taxonomy" id="510951"/>
    <lineage>
        <taxon>Eukaryota</taxon>
        <taxon>Fungi</taxon>
        <taxon>Dikarya</taxon>
        <taxon>Ascomycota</taxon>
        <taxon>Pezizomycotina</taxon>
        <taxon>Sordariomycetes</taxon>
        <taxon>Sordariomycetidae</taxon>
        <taxon>Sordariales</taxon>
        <taxon>Sordariaceae</taxon>
        <taxon>Neurospora</taxon>
    </lineage>
</organism>
<dbReference type="Proteomes" id="UP000008065">
    <property type="component" value="Unassembled WGS sequence"/>
</dbReference>
<sequence>MVVKTPASPYVWDFEGLCAFRDTLKDTIIVAIDLEGVDHLVQKRGQPATTAYDKLSEVGIAIYDPRDNLKTPTSNPADIESIGPHIKAQHTIIHEFRRVTEETCPAFYHKKFGNKPHSARPYHCAFARSIVKTKEKALNDLKDTIKQLCSQNRTDAEVKSGKDRSVRILYWAAHMEETVFHLGGLDLTAAGSDVKIWDLQLWSVFQIRFHKPQTKGEEVFSSLGALGEGFNLHNATNDCVAQLLALIRVLSMKEAEWTTWFVQYIDASPLAMDWLNASILQHNYNMRPRSLHERNTRPNQGTSTQRHERLPSPPKRVTKPTPRYTSNDFDSQAPSAPGVGGMVPGGTSSNHSAEEKTAKRSSGKKHTSGSATDQWWAAYEARKDKISSTMATYKKPIAAVAPSTEEVGTGWPAEMEWAL</sequence>
<dbReference type="EMBL" id="GL891303">
    <property type="protein sequence ID" value="EGO58679.1"/>
    <property type="molecule type" value="Genomic_DNA"/>
</dbReference>
<feature type="region of interest" description="Disordered" evidence="1">
    <location>
        <begin position="288"/>
        <end position="371"/>
    </location>
</feature>
<name>F8MGW0_NEUT8</name>
<dbReference type="OrthoDB" id="4159165at2759"/>
<dbReference type="VEuPathDB" id="FungiDB:NEUTE1DRAFT_38714"/>
<dbReference type="GeneID" id="20827661"/>
<evidence type="ECO:0000313" key="3">
    <source>
        <dbReference type="EMBL" id="EGO58679.1"/>
    </source>
</evidence>
<dbReference type="AlphaFoldDB" id="F8MGW0"/>
<protein>
    <recommendedName>
        <fullName evidence="2">Gfd2/YDR514C-like C-terminal domain-containing protein</fullName>
    </recommendedName>
</protein>
<dbReference type="KEGG" id="nte:NEUTE1DRAFT38714"/>
<keyword evidence="4" id="KW-1185">Reference proteome</keyword>
<feature type="compositionally biased region" description="Polar residues" evidence="1">
    <location>
        <begin position="323"/>
        <end position="334"/>
    </location>
</feature>
<evidence type="ECO:0000256" key="1">
    <source>
        <dbReference type="SAM" id="MobiDB-lite"/>
    </source>
</evidence>
<dbReference type="HOGENOM" id="CLU_665786_0_0_1"/>
<dbReference type="InterPro" id="IPR048519">
    <property type="entry name" value="Gfd2/YDR514C-like_C"/>
</dbReference>
<accession>F8MGW0</accession>
<evidence type="ECO:0000313" key="4">
    <source>
        <dbReference type="Proteomes" id="UP000008065"/>
    </source>
</evidence>
<evidence type="ECO:0000259" key="2">
    <source>
        <dbReference type="Pfam" id="PF21762"/>
    </source>
</evidence>
<dbReference type="RefSeq" id="XP_009848766.1">
    <property type="nucleotide sequence ID" value="XM_009850464.1"/>
</dbReference>
<feature type="domain" description="Gfd2/YDR514C-like C-terminal" evidence="2">
    <location>
        <begin position="52"/>
        <end position="248"/>
    </location>
</feature>
<proteinExistence type="predicted"/>
<gene>
    <name evidence="3" type="ORF">NEUTE1DRAFT_38714</name>
</gene>